<keyword evidence="3" id="KW-1185">Reference proteome</keyword>
<feature type="compositionally biased region" description="Basic and acidic residues" evidence="1">
    <location>
        <begin position="52"/>
        <end position="64"/>
    </location>
</feature>
<name>A0A9W6I4Q1_9ACTN</name>
<evidence type="ECO:0000256" key="1">
    <source>
        <dbReference type="SAM" id="MobiDB-lite"/>
    </source>
</evidence>
<organism evidence="2 3">
    <name type="scientific">Streptosporangium carneum</name>
    <dbReference type="NCBI Taxonomy" id="47481"/>
    <lineage>
        <taxon>Bacteria</taxon>
        <taxon>Bacillati</taxon>
        <taxon>Actinomycetota</taxon>
        <taxon>Actinomycetes</taxon>
        <taxon>Streptosporangiales</taxon>
        <taxon>Streptosporangiaceae</taxon>
        <taxon>Streptosporangium</taxon>
    </lineage>
</organism>
<dbReference type="AlphaFoldDB" id="A0A9W6I4Q1"/>
<feature type="compositionally biased region" description="Low complexity" evidence="1">
    <location>
        <begin position="1"/>
        <end position="18"/>
    </location>
</feature>
<reference evidence="2" key="2">
    <citation type="submission" date="2023-01" db="EMBL/GenBank/DDBJ databases">
        <authorList>
            <person name="Sun Q."/>
            <person name="Evtushenko L."/>
        </authorList>
    </citation>
    <scope>NUCLEOTIDE SEQUENCE</scope>
    <source>
        <strain evidence="2">VKM Ac-2007</strain>
    </source>
</reference>
<feature type="region of interest" description="Disordered" evidence="1">
    <location>
        <begin position="1"/>
        <end position="64"/>
    </location>
</feature>
<reference evidence="2" key="1">
    <citation type="journal article" date="2014" name="Int. J. Syst. Evol. Microbiol.">
        <title>Complete genome sequence of Corynebacterium casei LMG S-19264T (=DSM 44701T), isolated from a smear-ripened cheese.</title>
        <authorList>
            <consortium name="US DOE Joint Genome Institute (JGI-PGF)"/>
            <person name="Walter F."/>
            <person name="Albersmeier A."/>
            <person name="Kalinowski J."/>
            <person name="Ruckert C."/>
        </authorList>
    </citation>
    <scope>NUCLEOTIDE SEQUENCE</scope>
    <source>
        <strain evidence="2">VKM Ac-2007</strain>
    </source>
</reference>
<evidence type="ECO:0000313" key="3">
    <source>
        <dbReference type="Proteomes" id="UP001143474"/>
    </source>
</evidence>
<dbReference type="Proteomes" id="UP001143474">
    <property type="component" value="Unassembled WGS sequence"/>
</dbReference>
<dbReference type="EMBL" id="BSEV01000010">
    <property type="protein sequence ID" value="GLK11123.1"/>
    <property type="molecule type" value="Genomic_DNA"/>
</dbReference>
<comment type="caution">
    <text evidence="2">The sequence shown here is derived from an EMBL/GenBank/DDBJ whole genome shotgun (WGS) entry which is preliminary data.</text>
</comment>
<sequence length="64" mass="6855">MLNGLSRMGGLRGLSGVSGVSGLGGMGLMDEPRDPDPLQRQATRFRPPSSVERLRADDRSSSLR</sequence>
<evidence type="ECO:0000313" key="2">
    <source>
        <dbReference type="EMBL" id="GLK11123.1"/>
    </source>
</evidence>
<accession>A0A9W6I4Q1</accession>
<proteinExistence type="predicted"/>
<gene>
    <name evidence="2" type="ORF">GCM10017600_45290</name>
</gene>
<protein>
    <submittedName>
        <fullName evidence="2">Uncharacterized protein</fullName>
    </submittedName>
</protein>